<proteinExistence type="predicted"/>
<organism evidence="2 3">
    <name type="scientific">Bacillus phage 268TH004</name>
    <dbReference type="NCBI Taxonomy" id="2801523"/>
    <lineage>
        <taxon>Viruses</taxon>
        <taxon>Duplodnaviria</taxon>
        <taxon>Heunggongvirae</taxon>
        <taxon>Uroviricota</taxon>
        <taxon>Caudoviricetes</taxon>
        <taxon>Ehrlichviridae</taxon>
        <taxon>Gettysburgvirus</taxon>
        <taxon>Gettysburgvirus gv268TH004</taxon>
    </lineage>
</organism>
<evidence type="ECO:0000313" key="2">
    <source>
        <dbReference type="EMBL" id="QQO40425.1"/>
    </source>
</evidence>
<evidence type="ECO:0000313" key="3">
    <source>
        <dbReference type="Proteomes" id="UP000595376"/>
    </source>
</evidence>
<reference evidence="2 3" key="1">
    <citation type="submission" date="2020-12" db="EMBL/GenBank/DDBJ databases">
        <authorList>
            <person name="Goubet-McCall L."/>
            <person name="Delesalle V.A."/>
            <person name="Krukonis G.P."/>
        </authorList>
    </citation>
    <scope>NUCLEOTIDE SEQUENCE [LARGE SCALE GENOMIC DNA]</scope>
</reference>
<feature type="coiled-coil region" evidence="1">
    <location>
        <begin position="1"/>
        <end position="46"/>
    </location>
</feature>
<keyword evidence="3" id="KW-1185">Reference proteome</keyword>
<name>A0A7T8C3V7_9CAUD</name>
<dbReference type="EMBL" id="MW394467">
    <property type="protein sequence ID" value="QQO40425.1"/>
    <property type="molecule type" value="Genomic_DNA"/>
</dbReference>
<sequence>MKKENRNLIMLEAEREQAKIRLENQISSIRNMLDNLESKLKNNQQLYISDGLQGNGSNIDKHLAQLATYDRAIELFNRQFSKWEDE</sequence>
<evidence type="ECO:0000256" key="1">
    <source>
        <dbReference type="SAM" id="Coils"/>
    </source>
</evidence>
<keyword evidence="1" id="KW-0175">Coiled coil</keyword>
<gene>
    <name evidence="2" type="primary">80</name>
    <name evidence="2" type="ORF">268TH004_80</name>
</gene>
<dbReference type="Proteomes" id="UP000595376">
    <property type="component" value="Segment"/>
</dbReference>
<accession>A0A7T8C3V7</accession>
<protein>
    <submittedName>
        <fullName evidence="2">Uncharacterized protein</fullName>
    </submittedName>
</protein>